<dbReference type="InterPro" id="IPR025736">
    <property type="entry name" value="PucR_C-HTH_dom"/>
</dbReference>
<gene>
    <name evidence="2" type="ORF">LK07_00600</name>
</gene>
<dbReference type="EMBL" id="CP022433">
    <property type="protein sequence ID" value="ASN22776.1"/>
    <property type="molecule type" value="Genomic_DNA"/>
</dbReference>
<keyword evidence="3" id="KW-1185">Reference proteome</keyword>
<proteinExistence type="predicted"/>
<dbReference type="PANTHER" id="PTHR33744:SF17">
    <property type="entry name" value="CONSERVED PROTEIN"/>
    <property type="match status" value="1"/>
</dbReference>
<dbReference type="Proteomes" id="UP000031501">
    <property type="component" value="Chromosome"/>
</dbReference>
<name>A0A221NSH2_9ACTN</name>
<accession>A0A221NSH2</accession>
<evidence type="ECO:0000259" key="1">
    <source>
        <dbReference type="Pfam" id="PF13556"/>
    </source>
</evidence>
<dbReference type="InterPro" id="IPR042070">
    <property type="entry name" value="PucR_C-HTH_sf"/>
</dbReference>
<dbReference type="Pfam" id="PF13556">
    <property type="entry name" value="HTH_30"/>
    <property type="match status" value="1"/>
</dbReference>
<sequence>MSRLDKHQVCELYRWPKHVGDPTGRRAVSIDRQGLLRTPAAATDAVEAITLRELLSALDTAVVGVVDAPAGDNVMISSVALVDGSDLSSDAEAYAPVPDLYLHAGVTNAEAIRWFNEVAQRSPEHRPAAVMSKNATESSTLRTAARRAGVALLEVHPKARWDHVLPLVKRMLDRSRRHRAALGEPDLLATDTDLFGLAQMVAQNAGGLVSIEDAQSHVLAYSASNESADNLRTLSILGREGPRDYLRALEQWGVFDRLRESDAVIDVPAHPKLGTERRLVVSIRQPSDEGSPAPGILGSIWLQQGATPFTDDAADVLRGASAIAGRIIWRSLNAPSTEGLLIQRLFGARGGGVDVPSLAGALSLPVTGPAAVVGFALTSTENSAPPDQFASIGSMIRLHASSFRHDSVATIIGKRAYVLLPGYRSASTVAAWARQLVDDFEAKRSVVLRAAVAVQVMDLGQVAGARTEVDRVLDGTAATFPENRVTTLAESRTAVLLGEILDLVGAHPELYDPRLDALFDYDLKHASSLRESAEAYLAQYGDVRAAAAALQVHPNTLRYRLRRVEDITGIDLGDPSDRLLLELQLSLHRRKEVTEPPA</sequence>
<reference evidence="2 3" key="1">
    <citation type="submission" date="2017-07" db="EMBL/GenBank/DDBJ databases">
        <title>Genome sequence of Streptomyces pluripotens MUSC 137T.</title>
        <authorList>
            <person name="Ser H.-L."/>
            <person name="Lee L.-H."/>
        </authorList>
    </citation>
    <scope>NUCLEOTIDE SEQUENCE [LARGE SCALE GENOMIC DNA]</scope>
    <source>
        <strain evidence="2 3">MUSC 137</strain>
    </source>
</reference>
<dbReference type="PANTHER" id="PTHR33744">
    <property type="entry name" value="CARBOHYDRATE DIACID REGULATOR"/>
    <property type="match status" value="1"/>
</dbReference>
<protein>
    <submittedName>
        <fullName evidence="2">PucR family transcriptional regulator</fullName>
    </submittedName>
</protein>
<dbReference type="Gene3D" id="1.10.10.2840">
    <property type="entry name" value="PucR C-terminal helix-turn-helix domain"/>
    <property type="match status" value="1"/>
</dbReference>
<dbReference type="InterPro" id="IPR051448">
    <property type="entry name" value="CdaR-like_regulators"/>
</dbReference>
<organism evidence="2 3">
    <name type="scientific">Streptomyces pluripotens</name>
    <dbReference type="NCBI Taxonomy" id="1355015"/>
    <lineage>
        <taxon>Bacteria</taxon>
        <taxon>Bacillati</taxon>
        <taxon>Actinomycetota</taxon>
        <taxon>Actinomycetes</taxon>
        <taxon>Kitasatosporales</taxon>
        <taxon>Streptomycetaceae</taxon>
        <taxon>Streptomyces</taxon>
    </lineage>
</organism>
<evidence type="ECO:0000313" key="3">
    <source>
        <dbReference type="Proteomes" id="UP000031501"/>
    </source>
</evidence>
<evidence type="ECO:0000313" key="2">
    <source>
        <dbReference type="EMBL" id="ASN22776.1"/>
    </source>
</evidence>
<dbReference type="AlphaFoldDB" id="A0A221NSH2"/>
<feature type="domain" description="PucR C-terminal helix-turn-helix" evidence="1">
    <location>
        <begin position="529"/>
        <end position="586"/>
    </location>
</feature>